<dbReference type="Pfam" id="PF02223">
    <property type="entry name" value="Thymidylate_kin"/>
    <property type="match status" value="1"/>
</dbReference>
<dbReference type="RefSeq" id="WP_004616971.1">
    <property type="nucleotide sequence ID" value="NZ_ACXX02000002.1"/>
</dbReference>
<dbReference type="STRING" id="588581.Cpap_3351"/>
<dbReference type="Proteomes" id="UP000003860">
    <property type="component" value="Unassembled WGS sequence"/>
</dbReference>
<dbReference type="Gene3D" id="3.40.50.300">
    <property type="entry name" value="P-loop containing nucleotide triphosphate hydrolases"/>
    <property type="match status" value="1"/>
</dbReference>
<dbReference type="SUPFAM" id="SSF52540">
    <property type="entry name" value="P-loop containing nucleoside triphosphate hydrolases"/>
    <property type="match status" value="1"/>
</dbReference>
<evidence type="ECO:0000313" key="3">
    <source>
        <dbReference type="Proteomes" id="UP000003860"/>
    </source>
</evidence>
<comment type="caution">
    <text evidence="2">The sequence shown here is derived from an EMBL/GenBank/DDBJ whole genome shotgun (WGS) entry which is preliminary data.</text>
</comment>
<proteinExistence type="predicted"/>
<gene>
    <name evidence="2" type="ORF">Cpap_3351</name>
</gene>
<name>F1T8U2_9FIRM</name>
<dbReference type="InterPro" id="IPR027417">
    <property type="entry name" value="P-loop_NTPase"/>
</dbReference>
<reference evidence="2" key="1">
    <citation type="submission" date="2009-07" db="EMBL/GenBank/DDBJ databases">
        <authorList>
            <consortium name="US DOE Joint Genome Institute (JGI-PGF)"/>
            <person name="Lucas S."/>
            <person name="Copeland A."/>
            <person name="Lapidus A."/>
            <person name="Glavina del Rio T."/>
            <person name="Tice H."/>
            <person name="Bruce D."/>
            <person name="Goodwin L."/>
            <person name="Pitluck S."/>
            <person name="Larimer F."/>
            <person name="Land M.L."/>
            <person name="Mouttaki H."/>
            <person name="He Z."/>
            <person name="Zhou J."/>
            <person name="Hemme C.L."/>
        </authorList>
    </citation>
    <scope>NUCLEOTIDE SEQUENCE [LARGE SCALE GENOMIC DNA]</scope>
    <source>
        <strain evidence="2">DSM 2782</strain>
    </source>
</reference>
<evidence type="ECO:0000313" key="2">
    <source>
        <dbReference type="EMBL" id="EGD48924.1"/>
    </source>
</evidence>
<keyword evidence="3" id="KW-1185">Reference proteome</keyword>
<feature type="domain" description="Thymidylate kinase-like" evidence="1">
    <location>
        <begin position="19"/>
        <end position="186"/>
    </location>
</feature>
<reference evidence="2" key="2">
    <citation type="submission" date="2011-01" db="EMBL/GenBank/DDBJ databases">
        <title>The Non-contiguous Finished genome of Clostridium papyrosolvens.</title>
        <authorList>
            <person name="Lucas S."/>
            <person name="Copeland A."/>
            <person name="Lapidus A."/>
            <person name="Cheng J.-F."/>
            <person name="Goodwin L."/>
            <person name="Pitluck S."/>
            <person name="Misra M."/>
            <person name="Chertkov O."/>
            <person name="Detter J.C."/>
            <person name="Han C."/>
            <person name="Tapia R."/>
            <person name="Land M."/>
            <person name="Hauser L."/>
            <person name="Kyrpides N."/>
            <person name="Ivanova N."/>
            <person name="Pagani I."/>
            <person name="Mouttaki H."/>
            <person name="He Z."/>
            <person name="Zhou J."/>
            <person name="Hemme C.L."/>
            <person name="Woyke T."/>
        </authorList>
    </citation>
    <scope>NUCLEOTIDE SEQUENCE [LARGE SCALE GENOMIC DNA]</scope>
    <source>
        <strain evidence="2">DSM 2782</strain>
    </source>
</reference>
<accession>F1T8U2</accession>
<sequence>MDKHNYKTNTQKGVLIVCEGISGSGKSESIAKIYNHLSAQYNVQIVEWNSNEKIRKIVKALCNLKMLTSTIYSILQWISFCIDYFTRILPALNKGNIVIADRYVYTALTRDIVNGSSVLPGKYLCTLVRKPEMLFFYDTNCELCYERILTRGKALFHTNKYIKRNKLLKNKNLYYLMKLRGEYMKILRKSNLLGHTNVVIIKNDEVNVIKMLDQYLMLKYGDTNKSQEQFINK</sequence>
<protein>
    <submittedName>
        <fullName evidence="2">Thymidylate kinase</fullName>
    </submittedName>
</protein>
<dbReference type="eggNOG" id="COG0125">
    <property type="taxonomic scope" value="Bacteria"/>
</dbReference>
<keyword evidence="2" id="KW-0418">Kinase</keyword>
<dbReference type="InterPro" id="IPR039430">
    <property type="entry name" value="Thymidylate_kin-like_dom"/>
</dbReference>
<evidence type="ECO:0000259" key="1">
    <source>
        <dbReference type="Pfam" id="PF02223"/>
    </source>
</evidence>
<keyword evidence="2" id="KW-0808">Transferase</keyword>
<dbReference type="EMBL" id="ACXX02000002">
    <property type="protein sequence ID" value="EGD48924.1"/>
    <property type="molecule type" value="Genomic_DNA"/>
</dbReference>
<dbReference type="AlphaFoldDB" id="F1T8U2"/>
<organism evidence="2 3">
    <name type="scientific">Ruminiclostridium papyrosolvens DSM 2782</name>
    <dbReference type="NCBI Taxonomy" id="588581"/>
    <lineage>
        <taxon>Bacteria</taxon>
        <taxon>Bacillati</taxon>
        <taxon>Bacillota</taxon>
        <taxon>Clostridia</taxon>
        <taxon>Eubacteriales</taxon>
        <taxon>Oscillospiraceae</taxon>
        <taxon>Ruminiclostridium</taxon>
    </lineage>
</organism>
<dbReference type="OrthoDB" id="9774907at2"/>
<dbReference type="GO" id="GO:0016301">
    <property type="term" value="F:kinase activity"/>
    <property type="evidence" value="ECO:0007669"/>
    <property type="project" value="UniProtKB-KW"/>
</dbReference>